<evidence type="ECO:0000259" key="1">
    <source>
        <dbReference type="Pfam" id="PF04965"/>
    </source>
</evidence>
<dbReference type="HOGENOM" id="CLU_133204_2_0_4"/>
<dbReference type="Pfam" id="PF04965">
    <property type="entry name" value="GPW_gp25"/>
    <property type="match status" value="1"/>
</dbReference>
<dbReference type="Gene3D" id="3.10.450.40">
    <property type="match status" value="1"/>
</dbReference>
<dbReference type="OrthoDB" id="9802846at2"/>
<name>D8IV19_HERSS</name>
<keyword evidence="3" id="KW-1185">Reference proteome</keyword>
<organism evidence="2 3">
    <name type="scientific">Herbaspirillum seropedicae (strain SmR1)</name>
    <dbReference type="NCBI Taxonomy" id="757424"/>
    <lineage>
        <taxon>Bacteria</taxon>
        <taxon>Pseudomonadati</taxon>
        <taxon>Pseudomonadota</taxon>
        <taxon>Betaproteobacteria</taxon>
        <taxon>Burkholderiales</taxon>
        <taxon>Oxalobacteraceae</taxon>
        <taxon>Herbaspirillum</taxon>
    </lineage>
</organism>
<dbReference type="eggNOG" id="COG3628">
    <property type="taxonomic scope" value="Bacteria"/>
</dbReference>
<feature type="domain" description="IraD/Gp25-like" evidence="1">
    <location>
        <begin position="41"/>
        <end position="121"/>
    </location>
</feature>
<protein>
    <submittedName>
        <fullName evidence="2">Bacteriophage baseplate assembly protein W</fullName>
    </submittedName>
</protein>
<sequence length="141" mass="15503">MIATDILHLPNRFFQPALSGRSDGHPEGLANDRLGQLVVDAADIEQCIRIILSTPRGSDPHRPLFGSELHLYLDHPVNSARPHIVREAVNALREWEPRIAVLKVSVDLIELAQLQCSVQWQLAGSLDGERQLTHLALGGAA</sequence>
<dbReference type="Proteomes" id="UP000000329">
    <property type="component" value="Chromosome"/>
</dbReference>
<reference evidence="2 3" key="1">
    <citation type="submission" date="2010-04" db="EMBL/GenBank/DDBJ databases">
        <title>The genome of Herbaspirillum seropedicae SmR1, an endophytic, nitrogen-fixing, plant-growth promoting beta-Proteobacteria.</title>
        <authorList>
            <person name="Pedrosa F.O."/>
            <person name="Monteiro R.A."/>
            <person name="Wassem R."/>
            <person name="Cruz L.M."/>
            <person name="Ayub R.A."/>
            <person name="Colauto N.B."/>
            <person name="Fernandez M.A."/>
            <person name="Fungaro M.H.P."/>
            <person name="Grisard E.C."/>
            <person name="Hungria M."/>
            <person name="Madeira H.M.F."/>
            <person name="Nodari R.O."/>
            <person name="Osaku C.A."/>
            <person name="Petzl-Erler M.L."/>
            <person name="Terenzi H."/>
            <person name="Vieira L.G.E."/>
            <person name="Almeida M.I.M."/>
            <person name="Alves L.R."/>
            <person name="Arantes O.M.N."/>
            <person name="Balsanelli E."/>
            <person name="Barcellos F.G."/>
            <person name="Baura V.A."/>
            <person name="Binde D.R."/>
            <person name="Campo R.J."/>
            <person name="Chubatsu L.S."/>
            <person name="Chueire L.M.O."/>
            <person name="Ciferri R.R."/>
            <person name="Correa L.C."/>
            <person name="da Conceicao Silva J.L."/>
            <person name="Dabul A.N.G."/>
            <person name="Dambros B.P."/>
            <person name="Faoro H."/>
            <person name="Favetti A."/>
            <person name="Friedermann G."/>
            <person name="Furlaneto M.C."/>
            <person name="Gasques L.S."/>
            <person name="Gimenes C.C.T."/>
            <person name="Gioppo N.M.R."/>
            <person name="Glienke-Blanco C."/>
            <person name="Godoy L.P."/>
            <person name="Guerra M.P."/>
            <person name="Karp S."/>
            <person name="Kava-Cordeiro V."/>
            <person name="Margarido V.P."/>
            <person name="Mathioni S.M."/>
            <person name="Menck-Soares M.A."/>
            <person name="Murace N.K."/>
            <person name="Nicolas M.F."/>
            <person name="Oliveira C.E.C."/>
            <person name="Pagnan N.A.B."/>
            <person name="Pamphile J.A."/>
            <person name="Patussi E.V."/>
            <person name="Pereira L.F.P."/>
            <person name="Pereira-Ferrari L."/>
            <person name="Pinto F.G.S."/>
            <person name="Precoma C."/>
            <person name="Prioli A.J."/>
            <person name="Prioli S.M.A.P."/>
            <person name="Raittz R.T."/>
            <person name="Ramos H.J.O."/>
            <person name="Ribeiro E.M.S.F."/>
            <person name="Rigo L.U."/>
            <person name="Rocha C.L.M.S.C."/>
            <person name="Rocha S.N."/>
            <person name="Santos K."/>
            <person name="Satori D."/>
            <person name="Silva A.G."/>
            <person name="Simao R.C.G."/>
            <person name="Soares M.A.M."/>
            <person name="Souza E.M."/>
            <person name="Steffens M.B.R."/>
            <person name="Steindel M."/>
            <person name="Tadra-Sfeir M.Z."/>
            <person name="Takahashi E.K."/>
            <person name="Torres R.A."/>
            <person name="Valle J.S."/>
            <person name="Vernal J.I."/>
            <person name="Vilas-Boas L.A."/>
            <person name="Watanabe M.A.E."/>
            <person name="Weiss V.A."/>
            <person name="Yates M.A."/>
            <person name="Souza E.M."/>
        </authorList>
    </citation>
    <scope>NUCLEOTIDE SEQUENCE [LARGE SCALE GENOMIC DNA]</scope>
    <source>
        <strain evidence="2 3">SmR1</strain>
    </source>
</reference>
<dbReference type="GeneID" id="29393116"/>
<gene>
    <name evidence="2" type="ordered locus">Hsero_0212</name>
</gene>
<dbReference type="KEGG" id="hse:Hsero_0212"/>
<dbReference type="STRING" id="757424.Hsero_0212"/>
<dbReference type="SUPFAM" id="SSF160719">
    <property type="entry name" value="gpW/gp25-like"/>
    <property type="match status" value="1"/>
</dbReference>
<accession>D8IV19</accession>
<dbReference type="InterPro" id="IPR007048">
    <property type="entry name" value="IraD/Gp25-like"/>
</dbReference>
<proteinExistence type="predicted"/>
<dbReference type="EMBL" id="CP002039">
    <property type="protein sequence ID" value="ADJ61738.1"/>
    <property type="molecule type" value="Genomic_DNA"/>
</dbReference>
<dbReference type="RefSeq" id="WP_013232260.1">
    <property type="nucleotide sequence ID" value="NC_014323.1"/>
</dbReference>
<evidence type="ECO:0000313" key="2">
    <source>
        <dbReference type="EMBL" id="ADJ61738.1"/>
    </source>
</evidence>
<evidence type="ECO:0000313" key="3">
    <source>
        <dbReference type="Proteomes" id="UP000000329"/>
    </source>
</evidence>
<dbReference type="AlphaFoldDB" id="D8IV19"/>